<feature type="region of interest" description="Disordered" evidence="1">
    <location>
        <begin position="1"/>
        <end position="22"/>
    </location>
</feature>
<comment type="caution">
    <text evidence="2">The sequence shown here is derived from an EMBL/GenBank/DDBJ whole genome shotgun (WGS) entry which is preliminary data.</text>
</comment>
<feature type="region of interest" description="Disordered" evidence="1">
    <location>
        <begin position="132"/>
        <end position="184"/>
    </location>
</feature>
<accession>A0A1J5QLH3</accession>
<gene>
    <name evidence="2" type="ORF">GALL_374340</name>
</gene>
<sequence>MPIAATKRESARSMRRCRKRTSPSVGRLTAEMQLNKVLLPAPLGPISARISPARTSKLMALLARRPPKRLVTCCTSSTVWPCGGLGRFFSAGACGLSATWRRATCVRCPNCRIHGHRPSGARCRMRIIMTPNTSPSKLPPWPSREGSRSCSHWRRKENSPEPRTAPHRSAIPPTTPMNRYSMPCPRENGVGLTKRCMWA</sequence>
<name>A0A1J5QLH3_9ZZZZ</name>
<evidence type="ECO:0000256" key="1">
    <source>
        <dbReference type="SAM" id="MobiDB-lite"/>
    </source>
</evidence>
<protein>
    <submittedName>
        <fullName evidence="2">Uncharacterized protein</fullName>
    </submittedName>
</protein>
<organism evidence="2">
    <name type="scientific">mine drainage metagenome</name>
    <dbReference type="NCBI Taxonomy" id="410659"/>
    <lineage>
        <taxon>unclassified sequences</taxon>
        <taxon>metagenomes</taxon>
        <taxon>ecological metagenomes</taxon>
    </lineage>
</organism>
<feature type="compositionally biased region" description="Basic and acidic residues" evidence="1">
    <location>
        <begin position="1"/>
        <end position="12"/>
    </location>
</feature>
<dbReference type="AlphaFoldDB" id="A0A1J5QLH3"/>
<reference evidence="2" key="1">
    <citation type="submission" date="2016-10" db="EMBL/GenBank/DDBJ databases">
        <title>Sequence of Gallionella enrichment culture.</title>
        <authorList>
            <person name="Poehlein A."/>
            <person name="Muehling M."/>
            <person name="Daniel R."/>
        </authorList>
    </citation>
    <scope>NUCLEOTIDE SEQUENCE</scope>
</reference>
<dbReference type="EMBL" id="MLJW01001009">
    <property type="protein sequence ID" value="OIQ80812.1"/>
    <property type="molecule type" value="Genomic_DNA"/>
</dbReference>
<proteinExistence type="predicted"/>
<evidence type="ECO:0000313" key="2">
    <source>
        <dbReference type="EMBL" id="OIQ80812.1"/>
    </source>
</evidence>